<dbReference type="AlphaFoldDB" id="A0A9I9ED11"/>
<proteinExistence type="predicted"/>
<sequence length="88" mass="9928">MGCSNGVSLTPKKLTLIVISVDVVVLLHSITVVDRDLHGENMFLLSIWSSRRQAEATRIREKYPYRIPVKNVKLSLQCLTQSSLIFLS</sequence>
<dbReference type="Gramene" id="MELO3C032108.2.1">
    <property type="protein sequence ID" value="MELO3C032108.2.1"/>
    <property type="gene ID" value="MELO3C032108.2"/>
</dbReference>
<protein>
    <submittedName>
        <fullName evidence="1">Uncharacterized protein</fullName>
    </submittedName>
</protein>
<evidence type="ECO:0000313" key="1">
    <source>
        <dbReference type="EnsemblPlants" id="MELO3C032108.2.1"/>
    </source>
</evidence>
<organism evidence="1">
    <name type="scientific">Cucumis melo</name>
    <name type="common">Muskmelon</name>
    <dbReference type="NCBI Taxonomy" id="3656"/>
    <lineage>
        <taxon>Eukaryota</taxon>
        <taxon>Viridiplantae</taxon>
        <taxon>Streptophyta</taxon>
        <taxon>Embryophyta</taxon>
        <taxon>Tracheophyta</taxon>
        <taxon>Spermatophyta</taxon>
        <taxon>Magnoliopsida</taxon>
        <taxon>eudicotyledons</taxon>
        <taxon>Gunneridae</taxon>
        <taxon>Pentapetalae</taxon>
        <taxon>rosids</taxon>
        <taxon>fabids</taxon>
        <taxon>Cucurbitales</taxon>
        <taxon>Cucurbitaceae</taxon>
        <taxon>Benincaseae</taxon>
        <taxon>Cucumis</taxon>
    </lineage>
</organism>
<dbReference type="EnsemblPlants" id="MELO3C032108.2.1">
    <property type="protein sequence ID" value="MELO3C032108.2.1"/>
    <property type="gene ID" value="MELO3C032108.2"/>
</dbReference>
<name>A0A9I9ED11_CUCME</name>
<accession>A0A9I9ED11</accession>
<reference evidence="1" key="1">
    <citation type="submission" date="2023-03" db="UniProtKB">
        <authorList>
            <consortium name="EnsemblPlants"/>
        </authorList>
    </citation>
    <scope>IDENTIFICATION</scope>
</reference>